<dbReference type="EMBL" id="JAQNDN010000004">
    <property type="protein sequence ID" value="MDC0668329.1"/>
    <property type="molecule type" value="Genomic_DNA"/>
</dbReference>
<evidence type="ECO:0000313" key="10">
    <source>
        <dbReference type="Proteomes" id="UP001217838"/>
    </source>
</evidence>
<evidence type="ECO:0000256" key="1">
    <source>
        <dbReference type="ARBA" id="ARBA00004651"/>
    </source>
</evidence>
<proteinExistence type="predicted"/>
<evidence type="ECO:0000259" key="7">
    <source>
        <dbReference type="Pfam" id="PF06271"/>
    </source>
</evidence>
<dbReference type="Pfam" id="PF06271">
    <property type="entry name" value="RDD"/>
    <property type="match status" value="1"/>
</dbReference>
<evidence type="ECO:0000313" key="9">
    <source>
        <dbReference type="EMBL" id="MDC0668329.1"/>
    </source>
</evidence>
<accession>A0ABT5B2J7</accession>
<dbReference type="Proteomes" id="UP001217838">
    <property type="component" value="Unassembled WGS sequence"/>
</dbReference>
<organism evidence="9 10">
    <name type="scientific">Nannocystis radixulma</name>
    <dbReference type="NCBI Taxonomy" id="2995305"/>
    <lineage>
        <taxon>Bacteria</taxon>
        <taxon>Pseudomonadati</taxon>
        <taxon>Myxococcota</taxon>
        <taxon>Polyangia</taxon>
        <taxon>Nannocystales</taxon>
        <taxon>Nannocystaceae</taxon>
        <taxon>Nannocystis</taxon>
    </lineage>
</organism>
<evidence type="ECO:0000256" key="3">
    <source>
        <dbReference type="ARBA" id="ARBA00022692"/>
    </source>
</evidence>
<feature type="transmembrane region" description="Helical" evidence="6">
    <location>
        <begin position="89"/>
        <end position="111"/>
    </location>
</feature>
<feature type="transmembrane region" description="Helical" evidence="6">
    <location>
        <begin position="137"/>
        <end position="157"/>
    </location>
</feature>
<sequence>MSERPVAGRVPCLKCSGLNPEIAKFCNRCGAELSGAAAAAPASVGNAVGRKICPGCHRFNAAAAAYCADCGVALPAHASVPLFGGPAGFWHRTAAFVLDAVLLALVVYFVAERLDLPEVDYERLPLKEALRRDLPRNLLTGAITSIYAMIMVGTWGGTAGKLLLGLRVVRHADGGKVPYGLALGRSLAEVLSLLPLGLGYLWVGLTPAKRAWHDYLCDTRVVRVRPE</sequence>
<dbReference type="PANTHER" id="PTHR36115">
    <property type="entry name" value="PROLINE-RICH ANTIGEN HOMOLOG-RELATED"/>
    <property type="match status" value="1"/>
</dbReference>
<feature type="domain" description="DZANK-type" evidence="8">
    <location>
        <begin position="12"/>
        <end position="71"/>
    </location>
</feature>
<evidence type="ECO:0000259" key="8">
    <source>
        <dbReference type="Pfam" id="PF12773"/>
    </source>
</evidence>
<name>A0ABT5B2J7_9BACT</name>
<evidence type="ECO:0000256" key="2">
    <source>
        <dbReference type="ARBA" id="ARBA00022475"/>
    </source>
</evidence>
<feature type="transmembrane region" description="Helical" evidence="6">
    <location>
        <begin position="177"/>
        <end position="203"/>
    </location>
</feature>
<keyword evidence="10" id="KW-1185">Reference proteome</keyword>
<reference evidence="9 10" key="1">
    <citation type="submission" date="2022-11" db="EMBL/GenBank/DDBJ databases">
        <title>Minimal conservation of predation-associated metabolite biosynthetic gene clusters underscores biosynthetic potential of Myxococcota including descriptions for ten novel species: Archangium lansinium sp. nov., Myxococcus landrumus sp. nov., Nannocystis bai.</title>
        <authorList>
            <person name="Ahearne A."/>
            <person name="Stevens C."/>
            <person name="Dowd S."/>
        </authorList>
    </citation>
    <scope>NUCLEOTIDE SEQUENCE [LARGE SCALE GENOMIC DNA]</scope>
    <source>
        <strain evidence="9 10">NCELM</strain>
    </source>
</reference>
<dbReference type="InterPro" id="IPR051791">
    <property type="entry name" value="Pra-immunoreactive"/>
</dbReference>
<dbReference type="InterPro" id="IPR025874">
    <property type="entry name" value="DZR"/>
</dbReference>
<comment type="caution">
    <text evidence="9">The sequence shown here is derived from an EMBL/GenBank/DDBJ whole genome shotgun (WGS) entry which is preliminary data.</text>
</comment>
<evidence type="ECO:0000256" key="5">
    <source>
        <dbReference type="ARBA" id="ARBA00023136"/>
    </source>
</evidence>
<keyword evidence="3 6" id="KW-0812">Transmembrane</keyword>
<gene>
    <name evidence="9" type="ORF">POL58_11290</name>
</gene>
<evidence type="ECO:0000256" key="4">
    <source>
        <dbReference type="ARBA" id="ARBA00022989"/>
    </source>
</evidence>
<protein>
    <submittedName>
        <fullName evidence="9">RDD family protein</fullName>
    </submittedName>
</protein>
<feature type="domain" description="RDD" evidence="7">
    <location>
        <begin position="86"/>
        <end position="217"/>
    </location>
</feature>
<keyword evidence="2" id="KW-1003">Cell membrane</keyword>
<dbReference type="PANTHER" id="PTHR36115:SF4">
    <property type="entry name" value="MEMBRANE PROTEIN"/>
    <property type="match status" value="1"/>
</dbReference>
<keyword evidence="5 6" id="KW-0472">Membrane</keyword>
<comment type="subcellular location">
    <subcellularLocation>
        <location evidence="1">Cell membrane</location>
        <topology evidence="1">Multi-pass membrane protein</topology>
    </subcellularLocation>
</comment>
<keyword evidence="4 6" id="KW-1133">Transmembrane helix</keyword>
<dbReference type="RefSeq" id="WP_271997352.1">
    <property type="nucleotide sequence ID" value="NZ_JAQNDN010000004.1"/>
</dbReference>
<dbReference type="Pfam" id="PF12773">
    <property type="entry name" value="DZR"/>
    <property type="match status" value="1"/>
</dbReference>
<dbReference type="InterPro" id="IPR010432">
    <property type="entry name" value="RDD"/>
</dbReference>
<evidence type="ECO:0000256" key="6">
    <source>
        <dbReference type="SAM" id="Phobius"/>
    </source>
</evidence>